<comment type="caution">
    <text evidence="1">The sequence shown here is derived from an EMBL/GenBank/DDBJ whole genome shotgun (WGS) entry which is preliminary data.</text>
</comment>
<proteinExistence type="predicted"/>
<evidence type="ECO:0000313" key="1">
    <source>
        <dbReference type="EMBL" id="OWZ14394.1"/>
    </source>
</evidence>
<reference evidence="2" key="1">
    <citation type="submission" date="2017-03" db="EMBL/GenBank/DDBJ databases">
        <title>Phytopthora megakarya and P. palmivora, two closely related causual agents of cacao black pod achieved similar genome size and gene model numbers by different mechanisms.</title>
        <authorList>
            <person name="Ali S."/>
            <person name="Shao J."/>
            <person name="Larry D.J."/>
            <person name="Kronmiller B."/>
            <person name="Shen D."/>
            <person name="Strem M.D."/>
            <person name="Melnick R.L."/>
            <person name="Guiltinan M.J."/>
            <person name="Tyler B.M."/>
            <person name="Meinhardt L.W."/>
            <person name="Bailey B.A."/>
        </authorList>
    </citation>
    <scope>NUCLEOTIDE SEQUENCE [LARGE SCALE GENOMIC DNA]</scope>
    <source>
        <strain evidence="2">zdho120</strain>
    </source>
</reference>
<gene>
    <name evidence="1" type="ORF">PHMEG_00012140</name>
</gene>
<protein>
    <submittedName>
        <fullName evidence="1">Short-chain dehydrogenase</fullName>
    </submittedName>
</protein>
<dbReference type="EMBL" id="NBNE01001348">
    <property type="protein sequence ID" value="OWZ14394.1"/>
    <property type="molecule type" value="Genomic_DNA"/>
</dbReference>
<dbReference type="AlphaFoldDB" id="A0A225WAG9"/>
<dbReference type="Proteomes" id="UP000198211">
    <property type="component" value="Unassembled WGS sequence"/>
</dbReference>
<dbReference type="GO" id="GO:0003677">
    <property type="term" value="F:DNA binding"/>
    <property type="evidence" value="ECO:0007669"/>
    <property type="project" value="InterPro"/>
</dbReference>
<organism evidence="1 2">
    <name type="scientific">Phytophthora megakarya</name>
    <dbReference type="NCBI Taxonomy" id="4795"/>
    <lineage>
        <taxon>Eukaryota</taxon>
        <taxon>Sar</taxon>
        <taxon>Stramenopiles</taxon>
        <taxon>Oomycota</taxon>
        <taxon>Peronosporomycetes</taxon>
        <taxon>Peronosporales</taxon>
        <taxon>Peronosporaceae</taxon>
        <taxon>Phytophthora</taxon>
    </lineage>
</organism>
<dbReference type="Gene3D" id="1.10.443.20">
    <property type="entry name" value="Centromere DNA-binding protein complex CBF3 subunit, domain 2"/>
    <property type="match status" value="1"/>
</dbReference>
<dbReference type="InterPro" id="IPR038279">
    <property type="entry name" value="Ndc10_dom2_sf"/>
</dbReference>
<sequence length="93" mass="10306">MEGCYLTALPSDAMQSLAGFSPDRHSFFLERAALPPPQSLQYQVFPFVETYMEAYGQASAPHMPCCCAMSIRIIYCGDTLSLVQVCSMILQQT</sequence>
<keyword evidence="2" id="KW-1185">Reference proteome</keyword>
<accession>A0A225WAG9</accession>
<evidence type="ECO:0000313" key="2">
    <source>
        <dbReference type="Proteomes" id="UP000198211"/>
    </source>
</evidence>
<dbReference type="OrthoDB" id="120763at2759"/>
<name>A0A225WAG9_9STRA</name>